<dbReference type="OMA" id="YEYRVPA"/>
<feature type="transmembrane region" description="Helical" evidence="2">
    <location>
        <begin position="20"/>
        <end position="40"/>
    </location>
</feature>
<dbReference type="AlphaFoldDB" id="E2B9N7"/>
<keyword evidence="4" id="KW-1185">Reference proteome</keyword>
<dbReference type="Proteomes" id="UP000008237">
    <property type="component" value="Unassembled WGS sequence"/>
</dbReference>
<proteinExistence type="predicted"/>
<keyword evidence="2" id="KW-1133">Transmembrane helix</keyword>
<dbReference type="Pfam" id="PF15860">
    <property type="entry name" value="DUF4728"/>
    <property type="match status" value="1"/>
</dbReference>
<evidence type="ECO:0000313" key="4">
    <source>
        <dbReference type="Proteomes" id="UP000008237"/>
    </source>
</evidence>
<dbReference type="PANTHER" id="PTHR36694:SF11">
    <property type="entry name" value="LP21121P-RELATED"/>
    <property type="match status" value="1"/>
</dbReference>
<feature type="region of interest" description="Disordered" evidence="1">
    <location>
        <begin position="187"/>
        <end position="254"/>
    </location>
</feature>
<gene>
    <name evidence="3" type="ORF">EAI_07187</name>
</gene>
<feature type="transmembrane region" description="Helical" evidence="2">
    <location>
        <begin position="73"/>
        <end position="94"/>
    </location>
</feature>
<name>E2B9N7_HARSA</name>
<dbReference type="EMBL" id="GL446584">
    <property type="protein sequence ID" value="EFN87571.1"/>
    <property type="molecule type" value="Genomic_DNA"/>
</dbReference>
<feature type="transmembrane region" description="Helical" evidence="2">
    <location>
        <begin position="136"/>
        <end position="155"/>
    </location>
</feature>
<keyword evidence="2" id="KW-0472">Membrane</keyword>
<protein>
    <submittedName>
        <fullName evidence="3">Uncharacterized protein</fullName>
    </submittedName>
</protein>
<keyword evidence="2" id="KW-0812">Transmembrane</keyword>
<evidence type="ECO:0000256" key="2">
    <source>
        <dbReference type="SAM" id="Phobius"/>
    </source>
</evidence>
<feature type="transmembrane region" description="Helical" evidence="2">
    <location>
        <begin position="101"/>
        <end position="124"/>
    </location>
</feature>
<organism evidence="4">
    <name type="scientific">Harpegnathos saltator</name>
    <name type="common">Jerdon's jumping ant</name>
    <dbReference type="NCBI Taxonomy" id="610380"/>
    <lineage>
        <taxon>Eukaryota</taxon>
        <taxon>Metazoa</taxon>
        <taxon>Ecdysozoa</taxon>
        <taxon>Arthropoda</taxon>
        <taxon>Hexapoda</taxon>
        <taxon>Insecta</taxon>
        <taxon>Pterygota</taxon>
        <taxon>Neoptera</taxon>
        <taxon>Endopterygota</taxon>
        <taxon>Hymenoptera</taxon>
        <taxon>Apocrita</taxon>
        <taxon>Aculeata</taxon>
        <taxon>Formicoidea</taxon>
        <taxon>Formicidae</taxon>
        <taxon>Ponerinae</taxon>
        <taxon>Ponerini</taxon>
        <taxon>Harpegnathos</taxon>
    </lineage>
</organism>
<feature type="compositionally biased region" description="Polar residues" evidence="1">
    <location>
        <begin position="239"/>
        <end position="248"/>
    </location>
</feature>
<dbReference type="PhylomeDB" id="E2B9N7"/>
<dbReference type="FunCoup" id="E2B9N7">
    <property type="interactions" value="4"/>
</dbReference>
<feature type="compositionally biased region" description="Polar residues" evidence="1">
    <location>
        <begin position="187"/>
        <end position="215"/>
    </location>
</feature>
<dbReference type="KEGG" id="hst:105192637"/>
<reference evidence="3 4" key="1">
    <citation type="journal article" date="2010" name="Science">
        <title>Genomic comparison of the ants Camponotus floridanus and Harpegnathos saltator.</title>
        <authorList>
            <person name="Bonasio R."/>
            <person name="Zhang G."/>
            <person name="Ye C."/>
            <person name="Mutti N.S."/>
            <person name="Fang X."/>
            <person name="Qin N."/>
            <person name="Donahue G."/>
            <person name="Yang P."/>
            <person name="Li Q."/>
            <person name="Li C."/>
            <person name="Zhang P."/>
            <person name="Huang Z."/>
            <person name="Berger S.L."/>
            <person name="Reinberg D."/>
            <person name="Wang J."/>
            <person name="Liebig J."/>
        </authorList>
    </citation>
    <scope>NUCLEOTIDE SEQUENCE [LARGE SCALE GENOMIC DNA]</scope>
    <source>
        <strain evidence="3 4">R22 G/1</strain>
    </source>
</reference>
<evidence type="ECO:0000313" key="3">
    <source>
        <dbReference type="EMBL" id="EFN87571.1"/>
    </source>
</evidence>
<dbReference type="PANTHER" id="PTHR36694">
    <property type="entry name" value="PASIFLORA 1, ISOFORM A-RELATED"/>
    <property type="match status" value="1"/>
</dbReference>
<dbReference type="InterPro" id="IPR031720">
    <property type="entry name" value="DUF4728"/>
</dbReference>
<dbReference type="OrthoDB" id="10067585at2759"/>
<dbReference type="InParanoid" id="E2B9N7"/>
<accession>E2B9N7</accession>
<dbReference type="TCDB" id="2.A.74.2.9">
    <property type="family name" value="the 4 tms multidrug endosomal transporter (met) family"/>
</dbReference>
<evidence type="ECO:0000256" key="1">
    <source>
        <dbReference type="SAM" id="MobiDB-lite"/>
    </source>
</evidence>
<sequence length="299" mass="32812">MAIMQSCCCWQSVRRGSFACAIYTGIYFAVLALTTGMVLLEESQYLTGNRSLPESSSMLEAGTISPTTVRFNAMLLVCSCCGVLCSLLLLYGLLKDRKMLLIPWIIVVIACGFVDVAHSLYLIFVAPNFIPATVMLYTLNFFLLCLNVYSLLCVISQYQEYLAGRGTAAHDYEYRVPVVKYVTQPPTTTATSCLSSRRGATNNETKATPTQSPTACHNPLLSERSPTGGRLSRKHVQFPDTTSPSQVQRPEMPTAEIPTICSPKIERNNAKAWLQPNDAITIVVSQSSPSSDDGHVHYS</sequence>